<dbReference type="InterPro" id="IPR036412">
    <property type="entry name" value="HAD-like_sf"/>
</dbReference>
<dbReference type="Gene3D" id="3.30.1240.10">
    <property type="match status" value="1"/>
</dbReference>
<dbReference type="InterPro" id="IPR006379">
    <property type="entry name" value="HAD-SF_hydro_IIB"/>
</dbReference>
<dbReference type="InterPro" id="IPR023214">
    <property type="entry name" value="HAD_sf"/>
</dbReference>
<proteinExistence type="predicted"/>
<dbReference type="Proteomes" id="UP000270678">
    <property type="component" value="Chromosome"/>
</dbReference>
<dbReference type="AlphaFoldDB" id="A0A3Q9I8P3"/>
<dbReference type="Gene3D" id="3.40.50.1000">
    <property type="entry name" value="HAD superfamily/HAD-like"/>
    <property type="match status" value="1"/>
</dbReference>
<dbReference type="RefSeq" id="WP_126998424.1">
    <property type="nucleotide sequence ID" value="NZ_CP034346.1"/>
</dbReference>
<dbReference type="PANTHER" id="PTHR10000:SF53">
    <property type="entry name" value="5-AMINO-6-(5-PHOSPHO-D-RIBITYLAMINO)URACIL PHOSPHATASE YBJI-RELATED"/>
    <property type="match status" value="1"/>
</dbReference>
<dbReference type="KEGG" id="plut:EI981_12030"/>
<dbReference type="GO" id="GO:0005829">
    <property type="term" value="C:cytosol"/>
    <property type="evidence" value="ECO:0007669"/>
    <property type="project" value="TreeGrafter"/>
</dbReference>
<dbReference type="GO" id="GO:0016791">
    <property type="term" value="F:phosphatase activity"/>
    <property type="evidence" value="ECO:0007669"/>
    <property type="project" value="TreeGrafter"/>
</dbReference>
<dbReference type="PANTHER" id="PTHR10000">
    <property type="entry name" value="PHOSPHOSERINE PHOSPHATASE"/>
    <property type="match status" value="1"/>
</dbReference>
<sequence>MKFVFDLDGTIIFSGKPLSVSMTQALDQLIAGGNEVVFASARPIRDLLPVLPTYMHQYPMVGGNGAFVANGGRILSTIHFDEQTKESIIELIGKYKAGYLIDSEWDYAYAGDEHHPIRRNLDPEHRAENRRLEQLNELVKAVILHSEEPEQMLDELQQLPVVIHMHGSENIIDISPIGVSKWAGLQALGLQSQQFIAFGNDANDISMFEQANHSVCVGDHTDLLKVASEQVLADEGQVIKRIEQFANTWFY</sequence>
<dbReference type="SUPFAM" id="SSF56784">
    <property type="entry name" value="HAD-like"/>
    <property type="match status" value="1"/>
</dbReference>
<name>A0A3Q9I8P3_9BACL</name>
<gene>
    <name evidence="1" type="ORF">EI981_12030</name>
</gene>
<organism evidence="1 2">
    <name type="scientific">Paenibacillus lutimineralis</name>
    <dbReference type="NCBI Taxonomy" id="2707005"/>
    <lineage>
        <taxon>Bacteria</taxon>
        <taxon>Bacillati</taxon>
        <taxon>Bacillota</taxon>
        <taxon>Bacilli</taxon>
        <taxon>Bacillales</taxon>
        <taxon>Paenibacillaceae</taxon>
        <taxon>Paenibacillus</taxon>
    </lineage>
</organism>
<evidence type="ECO:0000313" key="2">
    <source>
        <dbReference type="Proteomes" id="UP000270678"/>
    </source>
</evidence>
<reference evidence="2" key="1">
    <citation type="submission" date="2018-12" db="EMBL/GenBank/DDBJ databases">
        <title>Complete genome sequence of Paenibacillus sp. MBLB1234.</title>
        <authorList>
            <person name="Nam Y.-D."/>
            <person name="Kang J."/>
            <person name="Chung W.-H."/>
            <person name="Park Y.S."/>
        </authorList>
    </citation>
    <scope>NUCLEOTIDE SEQUENCE [LARGE SCALE GENOMIC DNA]</scope>
    <source>
        <strain evidence="2">MBLB1234</strain>
    </source>
</reference>
<dbReference type="Pfam" id="PF08282">
    <property type="entry name" value="Hydrolase_3"/>
    <property type="match status" value="1"/>
</dbReference>
<accession>A0A3Q9I8P3</accession>
<evidence type="ECO:0000313" key="1">
    <source>
        <dbReference type="EMBL" id="AZS15121.1"/>
    </source>
</evidence>
<protein>
    <submittedName>
        <fullName evidence="1">HAD family phosphatase</fullName>
    </submittedName>
</protein>
<dbReference type="GO" id="GO:0000287">
    <property type="term" value="F:magnesium ion binding"/>
    <property type="evidence" value="ECO:0007669"/>
    <property type="project" value="TreeGrafter"/>
</dbReference>
<keyword evidence="2" id="KW-1185">Reference proteome</keyword>
<dbReference type="NCBIfam" id="TIGR01484">
    <property type="entry name" value="HAD-SF-IIB"/>
    <property type="match status" value="1"/>
</dbReference>
<dbReference type="EMBL" id="CP034346">
    <property type="protein sequence ID" value="AZS15121.1"/>
    <property type="molecule type" value="Genomic_DNA"/>
</dbReference>
<dbReference type="OrthoDB" id="1650327at2"/>